<evidence type="ECO:0000256" key="1">
    <source>
        <dbReference type="ARBA" id="ARBA00023268"/>
    </source>
</evidence>
<dbReference type="PANTHER" id="PTHR37984:SF5">
    <property type="entry name" value="PROTEIN NYNRIN-LIKE"/>
    <property type="match status" value="1"/>
</dbReference>
<sequence>MLHLLLCEKADGGLRLVVDYRKINEITVNDQFPMPIQADLLEKIKDAKIFSKLDLRMGYNNIRIKEGDEWKTAFRTKSGFFEYQVMPFGLKNAPAVFQRFMNDIFYDLIDVSVIVYLDDILIFSNNREDHTRDVREVLKRIRENNLFLKLSKCYFYTTEVTYIGIVITPEGFSMEKEKIKAIKEWKEPKTVKQLQSFLGFCNFYRRFIKDFSSIVKPLTILTRKEENWRWGDVEQQAFDQLKKEVTKEPVLIHPNPNKPYILETDASGAAMGAVLSQKHDDGYLHPIAFLSKSFIGAQVNYDTHDKELLAIIEALQHWRLFWREHKNPSPF</sequence>
<evidence type="ECO:0000313" key="3">
    <source>
        <dbReference type="EMBL" id="EUC59886.1"/>
    </source>
</evidence>
<evidence type="ECO:0000259" key="2">
    <source>
        <dbReference type="PROSITE" id="PS50878"/>
    </source>
</evidence>
<reference evidence="4" key="1">
    <citation type="journal article" date="2014" name="Genome Announc.">
        <title>Draft genome sequence of the plant-pathogenic soil fungus Rhizoctonia solani anastomosis group 3 strain Rhs1AP.</title>
        <authorList>
            <person name="Cubeta M.A."/>
            <person name="Thomas E."/>
            <person name="Dean R.A."/>
            <person name="Jabaji S."/>
            <person name="Neate S.M."/>
            <person name="Tavantzis S."/>
            <person name="Toda T."/>
            <person name="Vilgalys R."/>
            <person name="Bharathan N."/>
            <person name="Fedorova-Abrams N."/>
            <person name="Pakala S.B."/>
            <person name="Pakala S.M."/>
            <person name="Zafar N."/>
            <person name="Joardar V."/>
            <person name="Losada L."/>
            <person name="Nierman W.C."/>
        </authorList>
    </citation>
    <scope>NUCLEOTIDE SEQUENCE [LARGE SCALE GENOMIC DNA]</scope>
    <source>
        <strain evidence="4">AG-3</strain>
    </source>
</reference>
<dbReference type="EMBL" id="JATN01000321">
    <property type="protein sequence ID" value="EUC59886.1"/>
    <property type="molecule type" value="Genomic_DNA"/>
</dbReference>
<dbReference type="InterPro" id="IPR000477">
    <property type="entry name" value="RT_dom"/>
</dbReference>
<dbReference type="PANTHER" id="PTHR37984">
    <property type="entry name" value="PROTEIN CBG26694"/>
    <property type="match status" value="1"/>
</dbReference>
<name>A0A0A1UM85_9AGAM</name>
<dbReference type="GO" id="GO:0003824">
    <property type="term" value="F:catalytic activity"/>
    <property type="evidence" value="ECO:0007669"/>
    <property type="project" value="UniProtKB-KW"/>
</dbReference>
<dbReference type="AlphaFoldDB" id="A0A0A1UM85"/>
<dbReference type="Pfam" id="PF00078">
    <property type="entry name" value="RVT_1"/>
    <property type="match status" value="1"/>
</dbReference>
<dbReference type="SUPFAM" id="SSF56672">
    <property type="entry name" value="DNA/RNA polymerases"/>
    <property type="match status" value="1"/>
</dbReference>
<evidence type="ECO:0000313" key="4">
    <source>
        <dbReference type="Proteomes" id="UP000030108"/>
    </source>
</evidence>
<accession>A0A0A1UM85</accession>
<dbReference type="Proteomes" id="UP000030108">
    <property type="component" value="Unassembled WGS sequence"/>
</dbReference>
<dbReference type="InterPro" id="IPR043502">
    <property type="entry name" value="DNA/RNA_pol_sf"/>
</dbReference>
<dbReference type="PROSITE" id="PS50878">
    <property type="entry name" value="RT_POL"/>
    <property type="match status" value="1"/>
</dbReference>
<comment type="caution">
    <text evidence="3">The sequence shown here is derived from an EMBL/GenBank/DDBJ whole genome shotgun (WGS) entry which is preliminary data.</text>
</comment>
<dbReference type="InterPro" id="IPR041577">
    <property type="entry name" value="RT_RNaseH_2"/>
</dbReference>
<organism evidence="3 4">
    <name type="scientific">Rhizoctonia solani AG-3 Rhs1AP</name>
    <dbReference type="NCBI Taxonomy" id="1086054"/>
    <lineage>
        <taxon>Eukaryota</taxon>
        <taxon>Fungi</taxon>
        <taxon>Dikarya</taxon>
        <taxon>Basidiomycota</taxon>
        <taxon>Agaricomycotina</taxon>
        <taxon>Agaricomycetes</taxon>
        <taxon>Cantharellales</taxon>
        <taxon>Ceratobasidiaceae</taxon>
        <taxon>Rhizoctonia</taxon>
    </lineage>
</organism>
<proteinExistence type="predicted"/>
<dbReference type="Gene3D" id="3.30.70.270">
    <property type="match status" value="2"/>
</dbReference>
<dbReference type="Pfam" id="PF17919">
    <property type="entry name" value="RT_RNaseH_2"/>
    <property type="match status" value="1"/>
</dbReference>
<gene>
    <name evidence="3" type="ORF">RSOL_331240</name>
</gene>
<dbReference type="Gene3D" id="3.10.10.10">
    <property type="entry name" value="HIV Type 1 Reverse Transcriptase, subunit A, domain 1"/>
    <property type="match status" value="1"/>
</dbReference>
<dbReference type="InterPro" id="IPR043128">
    <property type="entry name" value="Rev_trsase/Diguanyl_cyclase"/>
</dbReference>
<feature type="non-terminal residue" evidence="3">
    <location>
        <position position="331"/>
    </location>
</feature>
<dbReference type="FunFam" id="3.30.70.270:FF:000063">
    <property type="entry name" value="Zinc knuckle domaincontaining protein"/>
    <property type="match status" value="1"/>
</dbReference>
<protein>
    <submittedName>
        <fullName evidence="3">Transposon Tf2-1 polyprotein</fullName>
    </submittedName>
</protein>
<feature type="domain" description="Reverse transcriptase" evidence="2">
    <location>
        <begin position="1"/>
        <end position="167"/>
    </location>
</feature>
<dbReference type="OrthoDB" id="2446696at2759"/>
<dbReference type="FunFam" id="3.10.20.370:FF:000001">
    <property type="entry name" value="Retrovirus-related Pol polyprotein from transposon 17.6-like protein"/>
    <property type="match status" value="1"/>
</dbReference>
<dbReference type="CDD" id="cd01647">
    <property type="entry name" value="RT_LTR"/>
    <property type="match status" value="1"/>
</dbReference>
<dbReference type="Gene3D" id="3.10.20.370">
    <property type="match status" value="1"/>
</dbReference>
<dbReference type="CDD" id="cd09274">
    <property type="entry name" value="RNase_HI_RT_Ty3"/>
    <property type="match status" value="1"/>
</dbReference>
<keyword evidence="1" id="KW-0511">Multifunctional enzyme</keyword>
<dbReference type="InterPro" id="IPR050951">
    <property type="entry name" value="Retrovirus_Pol_polyprotein"/>
</dbReference>